<accession>A0AAV7UVR0</accession>
<keyword evidence="2" id="KW-1185">Reference proteome</keyword>
<comment type="caution">
    <text evidence="1">The sequence shown here is derived from an EMBL/GenBank/DDBJ whole genome shotgun (WGS) entry which is preliminary data.</text>
</comment>
<evidence type="ECO:0000313" key="2">
    <source>
        <dbReference type="Proteomes" id="UP001066276"/>
    </source>
</evidence>
<proteinExistence type="predicted"/>
<organism evidence="1 2">
    <name type="scientific">Pleurodeles waltl</name>
    <name type="common">Iberian ribbed newt</name>
    <dbReference type="NCBI Taxonomy" id="8319"/>
    <lineage>
        <taxon>Eukaryota</taxon>
        <taxon>Metazoa</taxon>
        <taxon>Chordata</taxon>
        <taxon>Craniata</taxon>
        <taxon>Vertebrata</taxon>
        <taxon>Euteleostomi</taxon>
        <taxon>Amphibia</taxon>
        <taxon>Batrachia</taxon>
        <taxon>Caudata</taxon>
        <taxon>Salamandroidea</taxon>
        <taxon>Salamandridae</taxon>
        <taxon>Pleurodelinae</taxon>
        <taxon>Pleurodeles</taxon>
    </lineage>
</organism>
<gene>
    <name evidence="1" type="ORF">NDU88_001018</name>
</gene>
<sequence length="94" mass="10752">MKSMLKTILKKIHPVKASEAEKVDTFEKLALKVTSIKEEFGDFADAYKAIETTLQKPEAHSIQVYDEHEVMNSHIKTLRHKCEDLKPYLYSASG</sequence>
<dbReference type="EMBL" id="JANPWB010000004">
    <property type="protein sequence ID" value="KAJ1191702.1"/>
    <property type="molecule type" value="Genomic_DNA"/>
</dbReference>
<protein>
    <submittedName>
        <fullName evidence="1">Uncharacterized protein</fullName>
    </submittedName>
</protein>
<name>A0AAV7UVR0_PLEWA</name>
<dbReference type="Proteomes" id="UP001066276">
    <property type="component" value="Chromosome 2_2"/>
</dbReference>
<evidence type="ECO:0000313" key="1">
    <source>
        <dbReference type="EMBL" id="KAJ1191702.1"/>
    </source>
</evidence>
<reference evidence="1" key="1">
    <citation type="journal article" date="2022" name="bioRxiv">
        <title>Sequencing and chromosome-scale assembly of the giantPleurodeles waltlgenome.</title>
        <authorList>
            <person name="Brown T."/>
            <person name="Elewa A."/>
            <person name="Iarovenko S."/>
            <person name="Subramanian E."/>
            <person name="Araus A.J."/>
            <person name="Petzold A."/>
            <person name="Susuki M."/>
            <person name="Suzuki K.-i.T."/>
            <person name="Hayashi T."/>
            <person name="Toyoda A."/>
            <person name="Oliveira C."/>
            <person name="Osipova E."/>
            <person name="Leigh N.D."/>
            <person name="Simon A."/>
            <person name="Yun M.H."/>
        </authorList>
    </citation>
    <scope>NUCLEOTIDE SEQUENCE</scope>
    <source>
        <strain evidence="1">20211129_DDA</strain>
        <tissue evidence="1">Liver</tissue>
    </source>
</reference>
<dbReference type="AlphaFoldDB" id="A0AAV7UVR0"/>